<gene>
    <name evidence="2" type="ORF">DFR59_102272</name>
</gene>
<dbReference type="InterPro" id="IPR011009">
    <property type="entry name" value="Kinase-like_dom_sf"/>
</dbReference>
<accession>A0A370GQ53</accession>
<organism evidence="2 3">
    <name type="scientific">Falsibacillus pallidus</name>
    <dbReference type="NCBI Taxonomy" id="493781"/>
    <lineage>
        <taxon>Bacteria</taxon>
        <taxon>Bacillati</taxon>
        <taxon>Bacillota</taxon>
        <taxon>Bacilli</taxon>
        <taxon>Bacillales</taxon>
        <taxon>Bacillaceae</taxon>
        <taxon>Falsibacillus</taxon>
    </lineage>
</organism>
<dbReference type="EMBL" id="QQAY01000002">
    <property type="protein sequence ID" value="RDI45641.1"/>
    <property type="molecule type" value="Genomic_DNA"/>
</dbReference>
<comment type="caution">
    <text evidence="2">The sequence shown here is derived from an EMBL/GenBank/DDBJ whole genome shotgun (WGS) entry which is preliminary data.</text>
</comment>
<evidence type="ECO:0000313" key="2">
    <source>
        <dbReference type="EMBL" id="RDI45641.1"/>
    </source>
</evidence>
<keyword evidence="2" id="KW-0418">Kinase</keyword>
<dbReference type="GO" id="GO:0016301">
    <property type="term" value="F:kinase activity"/>
    <property type="evidence" value="ECO:0007669"/>
    <property type="project" value="UniProtKB-KW"/>
</dbReference>
<evidence type="ECO:0000259" key="1">
    <source>
        <dbReference type="Pfam" id="PF01636"/>
    </source>
</evidence>
<feature type="domain" description="Aminoglycoside phosphotransferase" evidence="1">
    <location>
        <begin position="12"/>
        <end position="215"/>
    </location>
</feature>
<dbReference type="Gene3D" id="3.90.1200.10">
    <property type="match status" value="1"/>
</dbReference>
<name>A0A370GQ53_9BACI</name>
<protein>
    <submittedName>
        <fullName evidence="2">Ser/Thr protein kinase RdoA (MazF antagonist)</fullName>
    </submittedName>
</protein>
<evidence type="ECO:0000313" key="3">
    <source>
        <dbReference type="Proteomes" id="UP000255326"/>
    </source>
</evidence>
<sequence length="256" mass="29156">MTKGLSEMELGTPFAKGNTADIYLWENKIVKLYKEHLPDNEAANEAEKQMAAYSTGLPVPKMWDVAKVNGRQVLIMEYVKGETLGQLLQKNEEKAKYYLSTSIDLQLNMHEKETNKLVDMSEKLRRQIENAPILTNEQKEALIKKLSTMTYEPKLCHGDFHLYNVVQSLENFTIIDWVDASSGDVRADVYRSYLLYSEVSSELAEAYLSIYCEKSGLSKTEIQEWAPIIAGARLAEKVSGENEQYLIGIVNGYMYK</sequence>
<keyword evidence="3" id="KW-1185">Reference proteome</keyword>
<reference evidence="2 3" key="1">
    <citation type="submission" date="2018-07" db="EMBL/GenBank/DDBJ databases">
        <title>Genomic Encyclopedia of Type Strains, Phase IV (KMG-IV): sequencing the most valuable type-strain genomes for metagenomic binning, comparative biology and taxonomic classification.</title>
        <authorList>
            <person name="Goeker M."/>
        </authorList>
    </citation>
    <scope>NUCLEOTIDE SEQUENCE [LARGE SCALE GENOMIC DNA]</scope>
    <source>
        <strain evidence="2 3">DSM 25281</strain>
    </source>
</reference>
<proteinExistence type="predicted"/>
<dbReference type="InterPro" id="IPR002575">
    <property type="entry name" value="Aminoglycoside_PTrfase"/>
</dbReference>
<dbReference type="AlphaFoldDB" id="A0A370GQ53"/>
<dbReference type="RefSeq" id="WP_342768305.1">
    <property type="nucleotide sequence ID" value="NZ_QQAY01000002.1"/>
</dbReference>
<dbReference type="SUPFAM" id="SSF56112">
    <property type="entry name" value="Protein kinase-like (PK-like)"/>
    <property type="match status" value="1"/>
</dbReference>
<keyword evidence="2" id="KW-0808">Transferase</keyword>
<dbReference type="Proteomes" id="UP000255326">
    <property type="component" value="Unassembled WGS sequence"/>
</dbReference>
<dbReference type="Pfam" id="PF01636">
    <property type="entry name" value="APH"/>
    <property type="match status" value="1"/>
</dbReference>